<dbReference type="GO" id="GO:0008893">
    <property type="term" value="F:guanosine-3',5'-bis(diphosphate) 3'-diphosphatase activity"/>
    <property type="evidence" value="ECO:0007669"/>
    <property type="project" value="TreeGrafter"/>
</dbReference>
<feature type="short sequence motif" description="Nudix box" evidence="2">
    <location>
        <begin position="57"/>
        <end position="78"/>
    </location>
</feature>
<dbReference type="EMBL" id="FRBW01000001">
    <property type="protein sequence ID" value="SHL31554.1"/>
    <property type="molecule type" value="Genomic_DNA"/>
</dbReference>
<accession>A0A1M6ZMC9</accession>
<dbReference type="Gene3D" id="3.90.79.10">
    <property type="entry name" value="Nucleoside Triphosphate Pyrophosphohydrolase"/>
    <property type="match status" value="1"/>
</dbReference>
<dbReference type="STRING" id="735517.SAMN05444272_0284"/>
<dbReference type="AlphaFoldDB" id="A0A1M6ZMC9"/>
<evidence type="ECO:0000256" key="2">
    <source>
        <dbReference type="HAMAP-Rule" id="MF_00298"/>
    </source>
</evidence>
<sequence length="176" mass="19637">MTRNGVLPGFPAEVDGKPYRPCVGIMVINGQGKVWVGKRDDGNGSADYEFAWQMPQGGIDPQEDPKLAALRELYEETSMKSVSVIGETEGWLTYDYPAEILADTRKGKYRGQAQKWYAVRFEGAESEINILTPPDGHSPEFGEWRWEEASVLPGLIVPFKRPVYEQVVSAFAHLTA</sequence>
<name>A0A1M6ZMC9_9HYPH</name>
<comment type="function">
    <text evidence="2">Accelerates the degradation of transcripts by removing pyrophosphate from the 5'-end of triphosphorylated RNA, leading to a more labile monophosphorylated state that can stimulate subsequent ribonuclease cleavage.</text>
</comment>
<gene>
    <name evidence="2" type="primary">rppH</name>
    <name evidence="2" type="synonym">nudH</name>
    <name evidence="4" type="ORF">SAMN05444272_0284</name>
</gene>
<reference evidence="4 5" key="1">
    <citation type="submission" date="2016-11" db="EMBL/GenBank/DDBJ databases">
        <authorList>
            <person name="Jaros S."/>
            <person name="Januszkiewicz K."/>
            <person name="Wedrychowicz H."/>
        </authorList>
    </citation>
    <scope>NUCLEOTIDE SEQUENCE [LARGE SCALE GENOMIC DNA]</scope>
    <source>
        <strain evidence="4 5">DSM 22153</strain>
    </source>
</reference>
<evidence type="ECO:0000313" key="4">
    <source>
        <dbReference type="EMBL" id="SHL31554.1"/>
    </source>
</evidence>
<organism evidence="4 5">
    <name type="scientific">Roseibium suaedae</name>
    <dbReference type="NCBI Taxonomy" id="735517"/>
    <lineage>
        <taxon>Bacteria</taxon>
        <taxon>Pseudomonadati</taxon>
        <taxon>Pseudomonadota</taxon>
        <taxon>Alphaproteobacteria</taxon>
        <taxon>Hyphomicrobiales</taxon>
        <taxon>Stappiaceae</taxon>
        <taxon>Roseibium</taxon>
    </lineage>
</organism>
<protein>
    <recommendedName>
        <fullName evidence="2">RNA pyrophosphohydrolase</fullName>
        <ecNumber evidence="2">3.6.1.-</ecNumber>
    </recommendedName>
    <alternativeName>
        <fullName evidence="2">(Di)nucleoside polyphosphate hydrolase</fullName>
    </alternativeName>
</protein>
<dbReference type="RefSeq" id="WP_073007847.1">
    <property type="nucleotide sequence ID" value="NZ_FRBW01000001.1"/>
</dbReference>
<evidence type="ECO:0000313" key="5">
    <source>
        <dbReference type="Proteomes" id="UP000186002"/>
    </source>
</evidence>
<dbReference type="PANTHER" id="PTHR11839">
    <property type="entry name" value="UDP/ADP-SUGAR PYROPHOSPHATASE"/>
    <property type="match status" value="1"/>
</dbReference>
<dbReference type="InterPro" id="IPR022927">
    <property type="entry name" value="RppH"/>
</dbReference>
<comment type="cofactor">
    <cofactor evidence="2">
        <name>a divalent metal cation</name>
        <dbReference type="ChEBI" id="CHEBI:60240"/>
    </cofactor>
</comment>
<dbReference type="InterPro" id="IPR000086">
    <property type="entry name" value="NUDIX_hydrolase_dom"/>
</dbReference>
<dbReference type="GO" id="GO:0019693">
    <property type="term" value="P:ribose phosphate metabolic process"/>
    <property type="evidence" value="ECO:0007669"/>
    <property type="project" value="TreeGrafter"/>
</dbReference>
<dbReference type="PANTHER" id="PTHR11839:SF22">
    <property type="entry name" value="NUDIX HYDROLASE 26, CHLOROPLASTIC"/>
    <property type="match status" value="1"/>
</dbReference>
<dbReference type="InterPro" id="IPR015797">
    <property type="entry name" value="NUDIX_hydrolase-like_dom_sf"/>
</dbReference>
<dbReference type="OrthoDB" id="9816040at2"/>
<dbReference type="Proteomes" id="UP000186002">
    <property type="component" value="Unassembled WGS sequence"/>
</dbReference>
<comment type="similarity">
    <text evidence="2">Belongs to the Nudix hydrolase family. RppH subfamily.</text>
</comment>
<feature type="domain" description="Nudix hydrolase" evidence="3">
    <location>
        <begin position="18"/>
        <end position="169"/>
    </location>
</feature>
<proteinExistence type="inferred from homology"/>
<evidence type="ECO:0000256" key="1">
    <source>
        <dbReference type="ARBA" id="ARBA00022801"/>
    </source>
</evidence>
<dbReference type="Pfam" id="PF00293">
    <property type="entry name" value="NUDIX"/>
    <property type="match status" value="1"/>
</dbReference>
<keyword evidence="1 2" id="KW-0378">Hydrolase</keyword>
<dbReference type="EC" id="3.6.1.-" evidence="2"/>
<dbReference type="GO" id="GO:0034432">
    <property type="term" value="F:bis(5'-adenosyl)-pentaphosphatase activity"/>
    <property type="evidence" value="ECO:0007669"/>
    <property type="project" value="TreeGrafter"/>
</dbReference>
<dbReference type="PROSITE" id="PS51462">
    <property type="entry name" value="NUDIX"/>
    <property type="match status" value="1"/>
</dbReference>
<dbReference type="GO" id="GO:0006753">
    <property type="term" value="P:nucleoside phosphate metabolic process"/>
    <property type="evidence" value="ECO:0007669"/>
    <property type="project" value="TreeGrafter"/>
</dbReference>
<dbReference type="HAMAP" id="MF_00298">
    <property type="entry name" value="Nudix_RppH"/>
    <property type="match status" value="1"/>
</dbReference>
<dbReference type="NCBIfam" id="NF001938">
    <property type="entry name" value="PRK00714.1-5"/>
    <property type="match status" value="1"/>
</dbReference>
<dbReference type="CDD" id="cd03671">
    <property type="entry name" value="NUDIX_Ap4A_hydrolase_plant_like"/>
    <property type="match status" value="1"/>
</dbReference>
<dbReference type="SUPFAM" id="SSF55811">
    <property type="entry name" value="Nudix"/>
    <property type="match status" value="1"/>
</dbReference>
<keyword evidence="5" id="KW-1185">Reference proteome</keyword>
<evidence type="ECO:0000259" key="3">
    <source>
        <dbReference type="PROSITE" id="PS51462"/>
    </source>
</evidence>